<dbReference type="PROSITE" id="PS50977">
    <property type="entry name" value="HTH_TETR_2"/>
    <property type="match status" value="1"/>
</dbReference>
<proteinExistence type="predicted"/>
<dbReference type="Pfam" id="PF00440">
    <property type="entry name" value="TetR_N"/>
    <property type="match status" value="1"/>
</dbReference>
<dbReference type="SUPFAM" id="SSF46689">
    <property type="entry name" value="Homeodomain-like"/>
    <property type="match status" value="1"/>
</dbReference>
<evidence type="ECO:0000259" key="3">
    <source>
        <dbReference type="PROSITE" id="PS50977"/>
    </source>
</evidence>
<protein>
    <submittedName>
        <fullName evidence="4">TetR/AcrR family transcriptional regulator</fullName>
    </submittedName>
</protein>
<evidence type="ECO:0000256" key="1">
    <source>
        <dbReference type="ARBA" id="ARBA00023125"/>
    </source>
</evidence>
<comment type="caution">
    <text evidence="4">The sequence shown here is derived from an EMBL/GenBank/DDBJ whole genome shotgun (WGS) entry which is preliminary data.</text>
</comment>
<evidence type="ECO:0000313" key="5">
    <source>
        <dbReference type="Proteomes" id="UP000535543"/>
    </source>
</evidence>
<accession>A0A848K7C0</accession>
<feature type="DNA-binding region" description="H-T-H motif" evidence="2">
    <location>
        <begin position="44"/>
        <end position="63"/>
    </location>
</feature>
<evidence type="ECO:0000256" key="2">
    <source>
        <dbReference type="PROSITE-ProRule" id="PRU00335"/>
    </source>
</evidence>
<dbReference type="Gene3D" id="1.10.357.10">
    <property type="entry name" value="Tetracycline Repressor, domain 2"/>
    <property type="match status" value="1"/>
</dbReference>
<dbReference type="InterPro" id="IPR009057">
    <property type="entry name" value="Homeodomain-like_sf"/>
</dbReference>
<sequence>MAEPAGLHRPRMGVSAVERQRIRKHALVSAGFDLFGTRGIAAVTIEEVCRNAKLNKRYFYESFESIDALATAVVNKTLRDLGTGLIPHVLAGGMANPRPAVDYFVRTVMSDPRLARLLFVEVDTGGLAHQRKRFIDLAVDLWTGADPKMPNDPRQREVVRMGAYGYGGACREIIIATLNGKLNFTVDEVVDHLTKLLEKLVAQQIS</sequence>
<name>A0A848K7C0_9NOCA</name>
<feature type="domain" description="HTH tetR-type" evidence="3">
    <location>
        <begin position="21"/>
        <end position="81"/>
    </location>
</feature>
<gene>
    <name evidence="4" type="ORF">FGL95_04355</name>
</gene>
<dbReference type="Proteomes" id="UP000535543">
    <property type="component" value="Unassembled WGS sequence"/>
</dbReference>
<evidence type="ECO:0000313" key="4">
    <source>
        <dbReference type="EMBL" id="NMN94269.1"/>
    </source>
</evidence>
<dbReference type="AlphaFoldDB" id="A0A848K7C0"/>
<reference evidence="4 5" key="1">
    <citation type="submission" date="2019-05" db="EMBL/GenBank/DDBJ databases">
        <authorList>
            <person name="Lee S.D."/>
        </authorList>
    </citation>
    <scope>NUCLEOTIDE SEQUENCE [LARGE SCALE GENOMIC DNA]</scope>
    <source>
        <strain evidence="4 5">YC2-7</strain>
    </source>
</reference>
<reference evidence="4 5" key="2">
    <citation type="submission" date="2020-06" db="EMBL/GenBank/DDBJ databases">
        <title>Antribacter stalactiti gen. nov., sp. nov., a new member of the family Nacardiaceae isolated from a cave.</title>
        <authorList>
            <person name="Kim I.S."/>
        </authorList>
    </citation>
    <scope>NUCLEOTIDE SEQUENCE [LARGE SCALE GENOMIC DNA]</scope>
    <source>
        <strain evidence="4 5">YC2-7</strain>
    </source>
</reference>
<dbReference type="GO" id="GO:0003677">
    <property type="term" value="F:DNA binding"/>
    <property type="evidence" value="ECO:0007669"/>
    <property type="project" value="UniProtKB-UniRule"/>
</dbReference>
<keyword evidence="1 2" id="KW-0238">DNA-binding</keyword>
<keyword evidence="5" id="KW-1185">Reference proteome</keyword>
<dbReference type="EMBL" id="VCQU01000001">
    <property type="protein sequence ID" value="NMN94269.1"/>
    <property type="molecule type" value="Genomic_DNA"/>
</dbReference>
<organism evidence="4 5">
    <name type="scientific">Antrihabitans stalactiti</name>
    <dbReference type="NCBI Taxonomy" id="2584121"/>
    <lineage>
        <taxon>Bacteria</taxon>
        <taxon>Bacillati</taxon>
        <taxon>Actinomycetota</taxon>
        <taxon>Actinomycetes</taxon>
        <taxon>Mycobacteriales</taxon>
        <taxon>Nocardiaceae</taxon>
        <taxon>Antrihabitans</taxon>
    </lineage>
</organism>
<dbReference type="InterPro" id="IPR001647">
    <property type="entry name" value="HTH_TetR"/>
</dbReference>